<evidence type="ECO:0000313" key="10">
    <source>
        <dbReference type="Proteomes" id="UP000267798"/>
    </source>
</evidence>
<accession>A0A3A6PLC8</accession>
<dbReference type="RefSeq" id="WP_120107386.1">
    <property type="nucleotide sequence ID" value="NZ_QXQB01000001.1"/>
</dbReference>
<dbReference type="NCBIfam" id="NF002806">
    <property type="entry name" value="PRK02948.1"/>
    <property type="match status" value="1"/>
</dbReference>
<dbReference type="SUPFAM" id="SSF53383">
    <property type="entry name" value="PLP-dependent transferases"/>
    <property type="match status" value="1"/>
</dbReference>
<dbReference type="InterPro" id="IPR015424">
    <property type="entry name" value="PyrdxlP-dep_Trfase"/>
</dbReference>
<reference evidence="9 10" key="1">
    <citation type="submission" date="2018-09" db="EMBL/GenBank/DDBJ databases">
        <title>Paenibacillus aracenensis nov. sp. isolated from a cave in southern Spain.</title>
        <authorList>
            <person name="Jurado V."/>
            <person name="Gutierrez-Patricio S."/>
            <person name="Gonzalez-Pimentel J.L."/>
            <person name="Miller A.Z."/>
            <person name="Laiz L."/>
            <person name="Saiz-Jimenez C."/>
        </authorList>
    </citation>
    <scope>NUCLEOTIDE SEQUENCE [LARGE SCALE GENOMIC DNA]</scope>
    <source>
        <strain evidence="9 10">JCM 19203</strain>
    </source>
</reference>
<evidence type="ECO:0000256" key="6">
    <source>
        <dbReference type="ARBA" id="ARBA00023014"/>
    </source>
</evidence>
<protein>
    <submittedName>
        <fullName evidence="9">Cysteine desulfurase</fullName>
    </submittedName>
</protein>
<keyword evidence="4" id="KW-0663">Pyridoxal phosphate</keyword>
<evidence type="ECO:0000256" key="4">
    <source>
        <dbReference type="ARBA" id="ARBA00022898"/>
    </source>
</evidence>
<evidence type="ECO:0000259" key="8">
    <source>
        <dbReference type="Pfam" id="PF00266"/>
    </source>
</evidence>
<dbReference type="InterPro" id="IPR020578">
    <property type="entry name" value="Aminotrans_V_PyrdxlP_BS"/>
</dbReference>
<dbReference type="PROSITE" id="PS00595">
    <property type="entry name" value="AA_TRANSFER_CLASS_5"/>
    <property type="match status" value="1"/>
</dbReference>
<dbReference type="GO" id="GO:0003824">
    <property type="term" value="F:catalytic activity"/>
    <property type="evidence" value="ECO:0007669"/>
    <property type="project" value="UniProtKB-ARBA"/>
</dbReference>
<dbReference type="PANTHER" id="PTHR11601">
    <property type="entry name" value="CYSTEINE DESULFURYLASE FAMILY MEMBER"/>
    <property type="match status" value="1"/>
</dbReference>
<evidence type="ECO:0000256" key="2">
    <source>
        <dbReference type="ARBA" id="ARBA00006490"/>
    </source>
</evidence>
<dbReference type="Gene3D" id="3.90.1150.10">
    <property type="entry name" value="Aspartate Aminotransferase, domain 1"/>
    <property type="match status" value="1"/>
</dbReference>
<evidence type="ECO:0000256" key="3">
    <source>
        <dbReference type="ARBA" id="ARBA00022723"/>
    </source>
</evidence>
<keyword evidence="10" id="KW-1185">Reference proteome</keyword>
<dbReference type="OrthoDB" id="9808002at2"/>
<dbReference type="PIRSF" id="PIRSF005572">
    <property type="entry name" value="NifS"/>
    <property type="match status" value="1"/>
</dbReference>
<keyword evidence="6" id="KW-0411">Iron-sulfur</keyword>
<sequence length="383" mass="41565">MIYFDHCASTPPYEEVVTAMMEVMRKHYANPSSLHASGAAAAKLIERSRSLVAAQLGTTQGSWLFTSGGTESNNLAIKGAARQYRSRGNHIIASGIEHASVNEALRQLESEGYRITYLPVSESGHVSAESVRDALTDETILVTVMHVNNEIGTIQPIREIGGLLCGYPQILFHVDAVQSLGKVPIEPEAWGIDLVSGSAHKLRGPRGLGWLYVRDGVKLHALSSGGSHEGGFRAGTENVPAIVASSKALRMSLETMEERTERMRGLARRLREFIGSRPELKLNGAEPLAPHIVHFSYPGMKPEVIVHMLETHDIIASTKSACSSKDNKPSRVLLAIGANAAQASGGVRVSFGDEHREEHVERLIAALTTVIEQLKPLERGNQH</sequence>
<dbReference type="PANTHER" id="PTHR11601:SF50">
    <property type="entry name" value="CYSTEINE DESULFURASE ISCS 2-RELATED"/>
    <property type="match status" value="1"/>
</dbReference>
<evidence type="ECO:0000256" key="5">
    <source>
        <dbReference type="ARBA" id="ARBA00023004"/>
    </source>
</evidence>
<dbReference type="EMBL" id="QXQB01000001">
    <property type="protein sequence ID" value="RJX41160.1"/>
    <property type="molecule type" value="Genomic_DNA"/>
</dbReference>
<dbReference type="InterPro" id="IPR000192">
    <property type="entry name" value="Aminotrans_V_dom"/>
</dbReference>
<name>A0A3A6PLC8_9BACL</name>
<gene>
    <name evidence="9" type="ORF">D3P09_03950</name>
</gene>
<dbReference type="InterPro" id="IPR015422">
    <property type="entry name" value="PyrdxlP-dep_Trfase_small"/>
</dbReference>
<dbReference type="InterPro" id="IPR015421">
    <property type="entry name" value="PyrdxlP-dep_Trfase_major"/>
</dbReference>
<dbReference type="AlphaFoldDB" id="A0A3A6PLC8"/>
<comment type="caution">
    <text evidence="9">The sequence shown here is derived from an EMBL/GenBank/DDBJ whole genome shotgun (WGS) entry which is preliminary data.</text>
</comment>
<dbReference type="Gene3D" id="1.10.260.50">
    <property type="match status" value="1"/>
</dbReference>
<dbReference type="GO" id="GO:0051536">
    <property type="term" value="F:iron-sulfur cluster binding"/>
    <property type="evidence" value="ECO:0007669"/>
    <property type="project" value="UniProtKB-KW"/>
</dbReference>
<organism evidence="9 10">
    <name type="scientific">Paenibacillus pinisoli</name>
    <dbReference type="NCBI Taxonomy" id="1276110"/>
    <lineage>
        <taxon>Bacteria</taxon>
        <taxon>Bacillati</taxon>
        <taxon>Bacillota</taxon>
        <taxon>Bacilli</taxon>
        <taxon>Bacillales</taxon>
        <taxon>Paenibacillaceae</taxon>
        <taxon>Paenibacillus</taxon>
    </lineage>
</organism>
<dbReference type="InterPro" id="IPR016454">
    <property type="entry name" value="Cysteine_dSase"/>
</dbReference>
<dbReference type="Proteomes" id="UP000267798">
    <property type="component" value="Unassembled WGS sequence"/>
</dbReference>
<dbReference type="Pfam" id="PF00266">
    <property type="entry name" value="Aminotran_5"/>
    <property type="match status" value="1"/>
</dbReference>
<dbReference type="Gene3D" id="3.40.640.10">
    <property type="entry name" value="Type I PLP-dependent aspartate aminotransferase-like (Major domain)"/>
    <property type="match status" value="1"/>
</dbReference>
<comment type="cofactor">
    <cofactor evidence="1 7">
        <name>pyridoxal 5'-phosphate</name>
        <dbReference type="ChEBI" id="CHEBI:597326"/>
    </cofactor>
</comment>
<comment type="similarity">
    <text evidence="2">Belongs to the class-V pyridoxal-phosphate-dependent aminotransferase family. NifS/IscS subfamily.</text>
</comment>
<evidence type="ECO:0000313" key="9">
    <source>
        <dbReference type="EMBL" id="RJX41160.1"/>
    </source>
</evidence>
<evidence type="ECO:0000256" key="1">
    <source>
        <dbReference type="ARBA" id="ARBA00001933"/>
    </source>
</evidence>
<proteinExistence type="inferred from homology"/>
<evidence type="ECO:0000256" key="7">
    <source>
        <dbReference type="RuleBase" id="RU004504"/>
    </source>
</evidence>
<feature type="domain" description="Aminotransferase class V" evidence="8">
    <location>
        <begin position="2"/>
        <end position="363"/>
    </location>
</feature>
<dbReference type="GO" id="GO:0046872">
    <property type="term" value="F:metal ion binding"/>
    <property type="evidence" value="ECO:0007669"/>
    <property type="project" value="UniProtKB-KW"/>
</dbReference>
<keyword evidence="3" id="KW-0479">Metal-binding</keyword>
<keyword evidence="5" id="KW-0408">Iron</keyword>